<feature type="compositionally biased region" description="Polar residues" evidence="1">
    <location>
        <begin position="110"/>
        <end position="125"/>
    </location>
</feature>
<feature type="compositionally biased region" description="Pro residues" evidence="1">
    <location>
        <begin position="248"/>
        <end position="258"/>
    </location>
</feature>
<feature type="chain" id="PRO_5012962872" evidence="2">
    <location>
        <begin position="24"/>
        <end position="258"/>
    </location>
</feature>
<organism evidence="3">
    <name type="scientific">Panstrongylus lignarius</name>
    <dbReference type="NCBI Taxonomy" id="156445"/>
    <lineage>
        <taxon>Eukaryota</taxon>
        <taxon>Metazoa</taxon>
        <taxon>Ecdysozoa</taxon>
        <taxon>Arthropoda</taxon>
        <taxon>Hexapoda</taxon>
        <taxon>Insecta</taxon>
        <taxon>Pterygota</taxon>
        <taxon>Neoptera</taxon>
        <taxon>Paraneoptera</taxon>
        <taxon>Hemiptera</taxon>
        <taxon>Heteroptera</taxon>
        <taxon>Panheteroptera</taxon>
        <taxon>Cimicomorpha</taxon>
        <taxon>Reduviidae</taxon>
        <taxon>Triatominae</taxon>
        <taxon>Panstrongylus</taxon>
    </lineage>
</organism>
<keyword evidence="2" id="KW-0732">Signal</keyword>
<feature type="region of interest" description="Disordered" evidence="1">
    <location>
        <begin position="234"/>
        <end position="258"/>
    </location>
</feature>
<sequence>MMLTSFMTCLLLGVCCITTGVQGRLFWDSYDPFEKLLHPSGGGEGSGGSNSPTESSPNPASSLHKAPAEASPDTSAANKYSETDIRKLIEEELKKYQASSGKSAKWTKYSLDSTSEPAKTTTENSADLFRRIIAEELAKALPQTPPPTTPSSSPSSPPEPLWKQWAKTKKWAKQPGPDGQAAPGFLGTLRGRYGAAGGYGRASGETPASGSPGWVWSQIAYKWAKKDPTVVPPSQVVDNGDWIVMQPPKQPEPTPAKS</sequence>
<reference evidence="3" key="1">
    <citation type="journal article" date="2018" name="PLoS Negl. Trop. Dis.">
        <title>An insight into the salivary gland and fat body transcriptome of Panstrongylus lignarius (Hemiptera: Heteroptera), the main vector of Chagas disease in Peru.</title>
        <authorList>
            <person name="Nevoa J.C."/>
            <person name="Mendes M.T."/>
            <person name="da Silva M.V."/>
            <person name="Soares S.C."/>
            <person name="Oliveira C.J.F."/>
            <person name="Ribeiro J.M.C."/>
        </authorList>
    </citation>
    <scope>NUCLEOTIDE SEQUENCE</scope>
</reference>
<feature type="compositionally biased region" description="Pro residues" evidence="1">
    <location>
        <begin position="143"/>
        <end position="160"/>
    </location>
</feature>
<feature type="region of interest" description="Disordered" evidence="1">
    <location>
        <begin position="38"/>
        <end position="80"/>
    </location>
</feature>
<feature type="region of interest" description="Disordered" evidence="1">
    <location>
        <begin position="106"/>
        <end position="125"/>
    </location>
</feature>
<feature type="region of interest" description="Disordered" evidence="1">
    <location>
        <begin position="139"/>
        <end position="186"/>
    </location>
</feature>
<dbReference type="EMBL" id="GFTR01004218">
    <property type="protein sequence ID" value="JAW12208.1"/>
    <property type="molecule type" value="Transcribed_RNA"/>
</dbReference>
<name>A0A224XQW9_9HEMI</name>
<evidence type="ECO:0000256" key="2">
    <source>
        <dbReference type="SAM" id="SignalP"/>
    </source>
</evidence>
<dbReference type="AlphaFoldDB" id="A0A224XQW9"/>
<accession>A0A224XQW9</accession>
<feature type="compositionally biased region" description="Low complexity" evidence="1">
    <location>
        <begin position="49"/>
        <end position="62"/>
    </location>
</feature>
<evidence type="ECO:0000313" key="3">
    <source>
        <dbReference type="EMBL" id="JAW12208.1"/>
    </source>
</evidence>
<evidence type="ECO:0000256" key="1">
    <source>
        <dbReference type="SAM" id="MobiDB-lite"/>
    </source>
</evidence>
<proteinExistence type="predicted"/>
<feature type="signal peptide" evidence="2">
    <location>
        <begin position="1"/>
        <end position="23"/>
    </location>
</feature>
<protein>
    <submittedName>
        <fullName evidence="3">Putative secreted protein</fullName>
    </submittedName>
</protein>